<dbReference type="PANTHER" id="PTHR10869:SF234">
    <property type="entry name" value="PROCOLLAGEN-PROLINE 4-DIOXYGENASE"/>
    <property type="match status" value="1"/>
</dbReference>
<dbReference type="Gene3D" id="2.60.120.620">
    <property type="entry name" value="q2cbj1_9rhob like domain"/>
    <property type="match status" value="1"/>
</dbReference>
<evidence type="ECO:0000313" key="6">
    <source>
        <dbReference type="EMBL" id="CAD7646415.1"/>
    </source>
</evidence>
<dbReference type="Pfam" id="PF08336">
    <property type="entry name" value="P4Ha_N"/>
    <property type="match status" value="1"/>
</dbReference>
<evidence type="ECO:0000259" key="4">
    <source>
        <dbReference type="Pfam" id="PF08336"/>
    </source>
</evidence>
<dbReference type="Gene3D" id="1.25.40.10">
    <property type="entry name" value="Tetratricopeptide repeat domain"/>
    <property type="match status" value="1"/>
</dbReference>
<name>A0A7R9LR77_9ACAR</name>
<feature type="domain" description="Prolyl 4-hydroxylase N-terminal" evidence="4">
    <location>
        <begin position="2"/>
        <end position="104"/>
    </location>
</feature>
<protein>
    <recommendedName>
        <fullName evidence="8">Prolyl 4-hydroxylase alpha-subunit N-terminal domain-containing protein</fullName>
    </recommendedName>
</protein>
<feature type="domain" description="Prolyl 4-hydroxylase peptide-substrate-binding" evidence="5">
    <location>
        <begin position="130"/>
        <end position="219"/>
    </location>
</feature>
<evidence type="ECO:0000256" key="1">
    <source>
        <dbReference type="ARBA" id="ARBA00022723"/>
    </source>
</evidence>
<evidence type="ECO:0000256" key="3">
    <source>
        <dbReference type="ARBA" id="ARBA00023004"/>
    </source>
</evidence>
<dbReference type="OrthoDB" id="420380at2759"/>
<evidence type="ECO:0000313" key="7">
    <source>
        <dbReference type="Proteomes" id="UP000759131"/>
    </source>
</evidence>
<evidence type="ECO:0000256" key="2">
    <source>
        <dbReference type="ARBA" id="ARBA00022896"/>
    </source>
</evidence>
<dbReference type="GO" id="GO:0005783">
    <property type="term" value="C:endoplasmic reticulum"/>
    <property type="evidence" value="ECO:0007669"/>
    <property type="project" value="InterPro"/>
</dbReference>
<proteinExistence type="predicted"/>
<dbReference type="GO" id="GO:0004656">
    <property type="term" value="F:procollagen-proline 4-dioxygenase activity"/>
    <property type="evidence" value="ECO:0007669"/>
    <property type="project" value="InterPro"/>
</dbReference>
<dbReference type="EMBL" id="OC891321">
    <property type="protein sequence ID" value="CAD7646415.1"/>
    <property type="molecule type" value="Genomic_DNA"/>
</dbReference>
<sequence>AEEQRLSQLRHLSTHYSQLHVIASKDTASYLANPINAYLLVKRLTTDWREVETLVHSDKRNIIDVLQQNETFPSAEDLSGAAEALLRLQDTYKLDTTSLANGLIEVRDMRGVKKGELGVQPPETRMALTANDCFELGRQAYVNQDYYHTVLWMQEALDRLEREDSSAHTSKVTILEYLAFSTYQRGNVRQALKLTHQLLELSPQHERAFGNVEYYQKELTQVKASKKKGDEGDVPLDEAIVESKSWSVEETEREAYEALCRGEKRLSARTESQLVCFYLNTTGIPFLRLTHIKVEESFKKPQIVVFHDFLSDSEIEVVKTLAEPKLKRATVQNSMTGNLETAKYRISKSAWLTNREHEVVHRISRRVSAVTGLDITTAEELQVVNY</sequence>
<evidence type="ECO:0008006" key="8">
    <source>
        <dbReference type="Google" id="ProtNLM"/>
    </source>
</evidence>
<dbReference type="EMBL" id="CAJPIZ010036746">
    <property type="protein sequence ID" value="CAG2121015.1"/>
    <property type="molecule type" value="Genomic_DNA"/>
</dbReference>
<dbReference type="FunFam" id="1.25.40.10:FF:000006">
    <property type="entry name" value="Prolyl 4-hydroxylase subunit alpha 2"/>
    <property type="match status" value="1"/>
</dbReference>
<dbReference type="GO" id="GO:0031418">
    <property type="term" value="F:L-ascorbic acid binding"/>
    <property type="evidence" value="ECO:0007669"/>
    <property type="project" value="UniProtKB-KW"/>
</dbReference>
<dbReference type="InterPro" id="IPR011990">
    <property type="entry name" value="TPR-like_helical_dom_sf"/>
</dbReference>
<dbReference type="GO" id="GO:0046872">
    <property type="term" value="F:metal ion binding"/>
    <property type="evidence" value="ECO:0007669"/>
    <property type="project" value="UniProtKB-KW"/>
</dbReference>
<dbReference type="Pfam" id="PF23558">
    <property type="entry name" value="TPR_P4H"/>
    <property type="match status" value="1"/>
</dbReference>
<keyword evidence="3" id="KW-0408">Iron</keyword>
<dbReference type="SUPFAM" id="SSF48452">
    <property type="entry name" value="TPR-like"/>
    <property type="match status" value="1"/>
</dbReference>
<gene>
    <name evidence="6" type="ORF">OSB1V03_LOCUS20961</name>
</gene>
<dbReference type="PANTHER" id="PTHR10869">
    <property type="entry name" value="PROLYL 4-HYDROXYLASE ALPHA SUBUNIT"/>
    <property type="match status" value="1"/>
</dbReference>
<keyword evidence="7" id="KW-1185">Reference proteome</keyword>
<organism evidence="6">
    <name type="scientific">Medioppia subpectinata</name>
    <dbReference type="NCBI Taxonomy" id="1979941"/>
    <lineage>
        <taxon>Eukaryota</taxon>
        <taxon>Metazoa</taxon>
        <taxon>Ecdysozoa</taxon>
        <taxon>Arthropoda</taxon>
        <taxon>Chelicerata</taxon>
        <taxon>Arachnida</taxon>
        <taxon>Acari</taxon>
        <taxon>Acariformes</taxon>
        <taxon>Sarcoptiformes</taxon>
        <taxon>Oribatida</taxon>
        <taxon>Brachypylina</taxon>
        <taxon>Oppioidea</taxon>
        <taxon>Oppiidae</taxon>
        <taxon>Medioppia</taxon>
    </lineage>
</organism>
<keyword evidence="1" id="KW-0479">Metal-binding</keyword>
<reference evidence="6" key="1">
    <citation type="submission" date="2020-11" db="EMBL/GenBank/DDBJ databases">
        <authorList>
            <person name="Tran Van P."/>
        </authorList>
    </citation>
    <scope>NUCLEOTIDE SEQUENCE</scope>
</reference>
<dbReference type="InterPro" id="IPR013547">
    <property type="entry name" value="P4H_N"/>
</dbReference>
<feature type="non-terminal residue" evidence="6">
    <location>
        <position position="1"/>
    </location>
</feature>
<dbReference type="Gene3D" id="6.10.140.1460">
    <property type="match status" value="1"/>
</dbReference>
<dbReference type="InterPro" id="IPR059068">
    <property type="entry name" value="TPR_P4H"/>
</dbReference>
<feature type="non-terminal residue" evidence="6">
    <location>
        <position position="386"/>
    </location>
</feature>
<keyword evidence="2" id="KW-0847">Vitamin C</keyword>
<dbReference type="AlphaFoldDB" id="A0A7R9LR77"/>
<dbReference type="InterPro" id="IPR045054">
    <property type="entry name" value="P4HA-like"/>
</dbReference>
<dbReference type="Proteomes" id="UP000759131">
    <property type="component" value="Unassembled WGS sequence"/>
</dbReference>
<evidence type="ECO:0000259" key="5">
    <source>
        <dbReference type="Pfam" id="PF23558"/>
    </source>
</evidence>
<accession>A0A7R9LR77</accession>